<dbReference type="Proteomes" id="UP000749559">
    <property type="component" value="Unassembled WGS sequence"/>
</dbReference>
<sequence>RCRIPHIEATRTTTTRTTVMNSGMGYSGDHKPLKLMLIVGVTIAYTAYVGCSGLLSMNRRFFDIENDFEANNTILDHDLEINPASFTFFVVWGIIYVWQFLWLGYALSTLCRLTKYGYLYVSPNILPASIFFFFFINNGCGVAWFLLYQNLYIPHACAALAMMAFTLYLCLFISMRALNKHGEKLVEQQKGSDIWMIRILCHNGLGMYATWCTIATLLNFATTLVFWANVSNAMASTISLAILAGELLLWAILDNFVLDKFTRYLITPYIVVVFALVGVIVKNWNPDTRNSIMNAVLLGVASAFLLIKIIMVIYRHRRNPVDYENKGTLKPIP</sequence>
<comment type="caution">
    <text evidence="1">The sequence shown here is derived from an EMBL/GenBank/DDBJ whole genome shotgun (WGS) entry which is preliminary data.</text>
</comment>
<gene>
    <name evidence="1" type="ORF">OFUS_LOCUS4483</name>
</gene>
<protein>
    <submittedName>
        <fullName evidence="1">Uncharacterized protein</fullName>
    </submittedName>
</protein>
<dbReference type="OrthoDB" id="5586934at2759"/>
<dbReference type="AlphaFoldDB" id="A0A8J1TGM9"/>
<name>A0A8J1TGM9_OWEFU</name>
<dbReference type="PANTHER" id="PTHR33802:SF1">
    <property type="entry name" value="XK-RELATED PROTEIN"/>
    <property type="match status" value="1"/>
</dbReference>
<dbReference type="PANTHER" id="PTHR33802">
    <property type="entry name" value="SI:CH211-161H7.5-RELATED"/>
    <property type="match status" value="1"/>
</dbReference>
<evidence type="ECO:0000313" key="1">
    <source>
        <dbReference type="EMBL" id="CAH1777438.1"/>
    </source>
</evidence>
<feature type="non-terminal residue" evidence="1">
    <location>
        <position position="1"/>
    </location>
</feature>
<reference evidence="1" key="1">
    <citation type="submission" date="2022-03" db="EMBL/GenBank/DDBJ databases">
        <authorList>
            <person name="Martin C."/>
        </authorList>
    </citation>
    <scope>NUCLEOTIDE SEQUENCE</scope>
</reference>
<evidence type="ECO:0000313" key="2">
    <source>
        <dbReference type="Proteomes" id="UP000749559"/>
    </source>
</evidence>
<dbReference type="EMBL" id="CAIIXF020000002">
    <property type="protein sequence ID" value="CAH1777438.1"/>
    <property type="molecule type" value="Genomic_DNA"/>
</dbReference>
<keyword evidence="2" id="KW-1185">Reference proteome</keyword>
<organism evidence="1 2">
    <name type="scientific">Owenia fusiformis</name>
    <name type="common">Polychaete worm</name>
    <dbReference type="NCBI Taxonomy" id="6347"/>
    <lineage>
        <taxon>Eukaryota</taxon>
        <taxon>Metazoa</taxon>
        <taxon>Spiralia</taxon>
        <taxon>Lophotrochozoa</taxon>
        <taxon>Annelida</taxon>
        <taxon>Polychaeta</taxon>
        <taxon>Sedentaria</taxon>
        <taxon>Canalipalpata</taxon>
        <taxon>Sabellida</taxon>
        <taxon>Oweniida</taxon>
        <taxon>Oweniidae</taxon>
        <taxon>Owenia</taxon>
    </lineage>
</organism>
<proteinExistence type="predicted"/>
<accession>A0A8J1TGM9</accession>